<gene>
    <name evidence="1" type="ORF">DHW61_18745</name>
</gene>
<comment type="caution">
    <text evidence="1">The sequence shown here is derived from an EMBL/GenBank/DDBJ whole genome shotgun (WGS) entry which is preliminary data.</text>
</comment>
<reference evidence="1 2" key="1">
    <citation type="journal article" date="2018" name="Nat. Biotechnol.">
        <title>A standardized bacterial taxonomy based on genome phylogeny substantially revises the tree of life.</title>
        <authorList>
            <person name="Parks D.H."/>
            <person name="Chuvochina M."/>
            <person name="Waite D.W."/>
            <person name="Rinke C."/>
            <person name="Skarshewski A."/>
            <person name="Chaumeil P.A."/>
            <person name="Hugenholtz P."/>
        </authorList>
    </citation>
    <scope>NUCLEOTIDE SEQUENCE [LARGE SCALE GENOMIC DNA]</scope>
    <source>
        <strain evidence="1">UBA11728</strain>
    </source>
</reference>
<name>A0A3D2XBS6_9FIRM</name>
<accession>A0A3D2XBS6</accession>
<proteinExistence type="predicted"/>
<organism evidence="1 2">
    <name type="scientific">Lachnoclostridium phytofermentans</name>
    <dbReference type="NCBI Taxonomy" id="66219"/>
    <lineage>
        <taxon>Bacteria</taxon>
        <taxon>Bacillati</taxon>
        <taxon>Bacillota</taxon>
        <taxon>Clostridia</taxon>
        <taxon>Lachnospirales</taxon>
        <taxon>Lachnospiraceae</taxon>
    </lineage>
</organism>
<dbReference type="EMBL" id="DPVV01000614">
    <property type="protein sequence ID" value="HCL04416.1"/>
    <property type="molecule type" value="Genomic_DNA"/>
</dbReference>
<evidence type="ECO:0000313" key="1">
    <source>
        <dbReference type="EMBL" id="HCL04416.1"/>
    </source>
</evidence>
<dbReference type="Gene3D" id="1.10.357.10">
    <property type="entry name" value="Tetracycline Repressor, domain 2"/>
    <property type="match status" value="1"/>
</dbReference>
<dbReference type="AlphaFoldDB" id="A0A3D2XBS6"/>
<protein>
    <submittedName>
        <fullName evidence="1">Uncharacterized protein</fullName>
    </submittedName>
</protein>
<dbReference type="Proteomes" id="UP000262969">
    <property type="component" value="Unassembled WGS sequence"/>
</dbReference>
<sequence>MLKMYVRSALEYQSSLFGALMEQGVFIESNPQTVALHFYAPVFLLLSKFDKKPECEVEALNELKNHVSQFSRLYSRR</sequence>
<evidence type="ECO:0000313" key="2">
    <source>
        <dbReference type="Proteomes" id="UP000262969"/>
    </source>
</evidence>